<dbReference type="Gene3D" id="3.40.190.150">
    <property type="entry name" value="Bordetella uptake gene, domain 1"/>
    <property type="match status" value="1"/>
</dbReference>
<protein>
    <submittedName>
        <fullName evidence="3">Putative lipoprotein</fullName>
    </submittedName>
</protein>
<sequence length="329" mass="35663">MDRKSRALGSALVAAAVALTPLAAFAKDWKPQRPIEIVAPAGPGGGWDLLARTMQKALTEEKLVDRPIIVSNKPGGGGATGWNYLKGKEGQGEYLAVTSPLLIQNNVLGKSELTYKNFTPLAALMTEWEVVAVKADAPWKTGKDFFEALKKDPDSMHIGVGPALGNDDHIQFLTLTKAYGGDPKKVKFVVYPATASEQIPALLGGHIQAITISMGETMEQVKAGKLRLLGISSPERVSDLPDVPTWTEQGVDFVFPHWRGVIAAPGLSAEQKAFWDATIAKMVASPTWKNSLKTLQWWSFYQNADQHAAFLAKQTDLMSETLKDVGLVK</sequence>
<accession>A0A212K1K8</accession>
<dbReference type="AlphaFoldDB" id="A0A212K1K8"/>
<dbReference type="PANTHER" id="PTHR42928">
    <property type="entry name" value="TRICARBOXYLATE-BINDING PROTEIN"/>
    <property type="match status" value="1"/>
</dbReference>
<dbReference type="Gene3D" id="3.40.190.10">
    <property type="entry name" value="Periplasmic binding protein-like II"/>
    <property type="match status" value="1"/>
</dbReference>
<keyword evidence="2" id="KW-0732">Signal</keyword>
<gene>
    <name evidence="3" type="ORF">KL86APRO_12006</name>
</gene>
<feature type="chain" id="PRO_5012352128" evidence="2">
    <location>
        <begin position="27"/>
        <end position="329"/>
    </location>
</feature>
<comment type="similarity">
    <text evidence="1">Belongs to the UPF0065 (bug) family.</text>
</comment>
<dbReference type="EMBL" id="FLUO01000001">
    <property type="protein sequence ID" value="SBW05640.1"/>
    <property type="molecule type" value="Genomic_DNA"/>
</dbReference>
<dbReference type="SUPFAM" id="SSF53850">
    <property type="entry name" value="Periplasmic binding protein-like II"/>
    <property type="match status" value="1"/>
</dbReference>
<name>A0A212K1K8_9PROT</name>
<keyword evidence="3" id="KW-0449">Lipoprotein</keyword>
<dbReference type="InterPro" id="IPR005064">
    <property type="entry name" value="BUG"/>
</dbReference>
<proteinExistence type="inferred from homology"/>
<dbReference type="CDD" id="cd07012">
    <property type="entry name" value="PBP2_Bug_TTT"/>
    <property type="match status" value="1"/>
</dbReference>
<evidence type="ECO:0000313" key="3">
    <source>
        <dbReference type="EMBL" id="SBW05640.1"/>
    </source>
</evidence>
<organism evidence="3">
    <name type="scientific">uncultured Alphaproteobacteria bacterium</name>
    <dbReference type="NCBI Taxonomy" id="91750"/>
    <lineage>
        <taxon>Bacteria</taxon>
        <taxon>Pseudomonadati</taxon>
        <taxon>Pseudomonadota</taxon>
        <taxon>Alphaproteobacteria</taxon>
        <taxon>environmental samples</taxon>
    </lineage>
</organism>
<dbReference type="PANTHER" id="PTHR42928:SF3">
    <property type="entry name" value="UPF0065 PROTEIN YFLP"/>
    <property type="match status" value="1"/>
</dbReference>
<evidence type="ECO:0000256" key="2">
    <source>
        <dbReference type="SAM" id="SignalP"/>
    </source>
</evidence>
<feature type="signal peptide" evidence="2">
    <location>
        <begin position="1"/>
        <end position="26"/>
    </location>
</feature>
<reference evidence="3" key="1">
    <citation type="submission" date="2016-04" db="EMBL/GenBank/DDBJ databases">
        <authorList>
            <person name="Evans L.H."/>
            <person name="Alamgir A."/>
            <person name="Owens N."/>
            <person name="Weber N.D."/>
            <person name="Virtaneva K."/>
            <person name="Barbian K."/>
            <person name="Babar A."/>
            <person name="Rosenke K."/>
        </authorList>
    </citation>
    <scope>NUCLEOTIDE SEQUENCE</scope>
    <source>
        <strain evidence="3">86</strain>
    </source>
</reference>
<dbReference type="PIRSF" id="PIRSF017082">
    <property type="entry name" value="YflP"/>
    <property type="match status" value="1"/>
</dbReference>
<evidence type="ECO:0000256" key="1">
    <source>
        <dbReference type="ARBA" id="ARBA00006987"/>
    </source>
</evidence>
<dbReference type="InterPro" id="IPR042100">
    <property type="entry name" value="Bug_dom1"/>
</dbReference>
<dbReference type="Pfam" id="PF03401">
    <property type="entry name" value="TctC"/>
    <property type="match status" value="1"/>
</dbReference>